<keyword evidence="9" id="KW-1185">Reference proteome</keyword>
<feature type="transmembrane region" description="Helical" evidence="7">
    <location>
        <begin position="118"/>
        <end position="138"/>
    </location>
</feature>
<keyword evidence="6 7" id="KW-0472">Membrane</keyword>
<evidence type="ECO:0000256" key="2">
    <source>
        <dbReference type="ARBA" id="ARBA00007543"/>
    </source>
</evidence>
<feature type="transmembrane region" description="Helical" evidence="7">
    <location>
        <begin position="259"/>
        <end position="281"/>
    </location>
</feature>
<keyword evidence="5 7" id="KW-1133">Transmembrane helix</keyword>
<evidence type="ECO:0000256" key="4">
    <source>
        <dbReference type="ARBA" id="ARBA00022692"/>
    </source>
</evidence>
<feature type="transmembrane region" description="Helical" evidence="7">
    <location>
        <begin position="64"/>
        <end position="82"/>
    </location>
</feature>
<proteinExistence type="inferred from homology"/>
<dbReference type="PANTHER" id="PTHR43141">
    <property type="entry name" value="CYTOCHROME BD2 SUBUNIT II"/>
    <property type="match status" value="1"/>
</dbReference>
<dbReference type="Pfam" id="PF02322">
    <property type="entry name" value="Cyt_bd_oxida_II"/>
    <property type="match status" value="1"/>
</dbReference>
<comment type="similarity">
    <text evidence="2">Belongs to the cytochrome ubiquinol oxidase subunit 2 family.</text>
</comment>
<sequence>MELFGDPTHWLPLAFAALMGVSILVYVILDGFDLGVGVLFPFADDAEKDRMVASIGPFWDANETWLVLAIGILLVAFPTAHGVILTSLYLPVAIMLIGLILRGVAFEFRVKAPSHHKYYWNLAFFAGSSMTALAQGFMLGKYIMGLESSWATWAFAMITAVFLAVGYSFIGACWIILKTDGELQEKAVRWAKGGIWGLIIGLGAVSLVTPLVSPRIFEKWFTFPEFFLLLPLPLMSGILITLLWYALRHLPTRNDSWAWFPFAASIVLFTLAFFGMAYSFYPYVVPEQLTIYEAASAPESLFIILIGAIFVLPVIAGYTVLSYTIFRGKATELRYD</sequence>
<keyword evidence="4 7" id="KW-0812">Transmembrane</keyword>
<feature type="transmembrane region" description="Helical" evidence="7">
    <location>
        <begin position="228"/>
        <end position="247"/>
    </location>
</feature>
<evidence type="ECO:0000313" key="8">
    <source>
        <dbReference type="EMBL" id="KUJ81195.1"/>
    </source>
</evidence>
<evidence type="ECO:0000256" key="5">
    <source>
        <dbReference type="ARBA" id="ARBA00022989"/>
    </source>
</evidence>
<dbReference type="OrthoDB" id="9776710at2"/>
<evidence type="ECO:0000313" key="9">
    <source>
        <dbReference type="Proteomes" id="UP000053690"/>
    </source>
</evidence>
<dbReference type="AlphaFoldDB" id="A0A0X3TZI1"/>
<dbReference type="Proteomes" id="UP000053690">
    <property type="component" value="Unassembled WGS sequence"/>
</dbReference>
<dbReference type="GO" id="GO:0070069">
    <property type="term" value="C:cytochrome complex"/>
    <property type="evidence" value="ECO:0007669"/>
    <property type="project" value="TreeGrafter"/>
</dbReference>
<dbReference type="PANTHER" id="PTHR43141:SF2">
    <property type="entry name" value="BLR3729 PROTEIN"/>
    <property type="match status" value="1"/>
</dbReference>
<feature type="transmembrane region" description="Helical" evidence="7">
    <location>
        <begin position="88"/>
        <end position="106"/>
    </location>
</feature>
<evidence type="ECO:0000256" key="7">
    <source>
        <dbReference type="SAM" id="Phobius"/>
    </source>
</evidence>
<reference evidence="9" key="1">
    <citation type="submission" date="2015-12" db="EMBL/GenBank/DDBJ databases">
        <authorList>
            <person name="Zhang G."/>
            <person name="Stingl U."/>
        </authorList>
    </citation>
    <scope>NUCLEOTIDE SEQUENCE [LARGE SCALE GENOMIC DNA]</scope>
    <source>
        <strain evidence="9">ZGT108</strain>
    </source>
</reference>
<comment type="caution">
    <text evidence="8">The sequence shown here is derived from an EMBL/GenBank/DDBJ whole genome shotgun (WGS) entry which is preliminary data.</text>
</comment>
<name>A0A0X3TZI1_9RHOB</name>
<dbReference type="InterPro" id="IPR003317">
    <property type="entry name" value="Cyt-d_oxidase_su2"/>
</dbReference>
<dbReference type="EMBL" id="LQBP01000002">
    <property type="protein sequence ID" value="KUJ81195.1"/>
    <property type="molecule type" value="Genomic_DNA"/>
</dbReference>
<dbReference type="GO" id="GO:0016682">
    <property type="term" value="F:oxidoreductase activity, acting on diphenols and related substances as donors, oxygen as acceptor"/>
    <property type="evidence" value="ECO:0007669"/>
    <property type="project" value="TreeGrafter"/>
</dbReference>
<dbReference type="GO" id="GO:0005886">
    <property type="term" value="C:plasma membrane"/>
    <property type="evidence" value="ECO:0007669"/>
    <property type="project" value="UniProtKB-SubCell"/>
</dbReference>
<keyword evidence="3" id="KW-1003">Cell membrane</keyword>
<dbReference type="GO" id="GO:0019646">
    <property type="term" value="P:aerobic electron transport chain"/>
    <property type="evidence" value="ECO:0007669"/>
    <property type="project" value="TreeGrafter"/>
</dbReference>
<evidence type="ECO:0000256" key="1">
    <source>
        <dbReference type="ARBA" id="ARBA00004651"/>
    </source>
</evidence>
<dbReference type="RefSeq" id="WP_068333385.1">
    <property type="nucleotide sequence ID" value="NZ_LQBP01000002.1"/>
</dbReference>
<protein>
    <submittedName>
        <fullName evidence="8">Cytochrome BD ubiquinol oxidase subunit II</fullName>
    </submittedName>
</protein>
<feature type="transmembrane region" description="Helical" evidence="7">
    <location>
        <begin position="301"/>
        <end position="326"/>
    </location>
</feature>
<organism evidence="8 9">
    <name type="scientific">Ruegeria profundi</name>
    <dbReference type="NCBI Taxonomy" id="1685378"/>
    <lineage>
        <taxon>Bacteria</taxon>
        <taxon>Pseudomonadati</taxon>
        <taxon>Pseudomonadota</taxon>
        <taxon>Alphaproteobacteria</taxon>
        <taxon>Rhodobacterales</taxon>
        <taxon>Roseobacteraceae</taxon>
        <taxon>Ruegeria</taxon>
    </lineage>
</organism>
<feature type="transmembrane region" description="Helical" evidence="7">
    <location>
        <begin position="189"/>
        <end position="208"/>
    </location>
</feature>
<evidence type="ECO:0000256" key="6">
    <source>
        <dbReference type="ARBA" id="ARBA00023136"/>
    </source>
</evidence>
<dbReference type="STRING" id="1685378.AVO44_04845"/>
<accession>A0A0X3TZI1</accession>
<dbReference type="GO" id="GO:0009055">
    <property type="term" value="F:electron transfer activity"/>
    <property type="evidence" value="ECO:0007669"/>
    <property type="project" value="TreeGrafter"/>
</dbReference>
<feature type="transmembrane region" description="Helical" evidence="7">
    <location>
        <begin position="150"/>
        <end position="177"/>
    </location>
</feature>
<evidence type="ECO:0000256" key="3">
    <source>
        <dbReference type="ARBA" id="ARBA00022475"/>
    </source>
</evidence>
<comment type="subcellular location">
    <subcellularLocation>
        <location evidence="1">Cell membrane</location>
        <topology evidence="1">Multi-pass membrane protein</topology>
    </subcellularLocation>
</comment>
<feature type="transmembrane region" description="Helical" evidence="7">
    <location>
        <begin position="12"/>
        <end position="43"/>
    </location>
</feature>
<gene>
    <name evidence="8" type="ORF">AVO44_04845</name>
</gene>